<evidence type="ECO:0000313" key="2">
    <source>
        <dbReference type="EMBL" id="PCR98934.1"/>
    </source>
</evidence>
<reference evidence="3 4" key="2">
    <citation type="submission" date="2016-11" db="EMBL/GenBank/DDBJ databases">
        <authorList>
            <person name="Jaros S."/>
            <person name="Januszkiewicz K."/>
            <person name="Wedrychowicz H."/>
        </authorList>
    </citation>
    <scope>NUCLEOTIDE SEQUENCE [LARGE SCALE GENOMIC DNA]</scope>
    <source>
        <strain evidence="3 4">DSM 22330</strain>
    </source>
</reference>
<dbReference type="GO" id="GO:0005524">
    <property type="term" value="F:ATP binding"/>
    <property type="evidence" value="ECO:0007669"/>
    <property type="project" value="InterPro"/>
</dbReference>
<protein>
    <submittedName>
        <fullName evidence="3">Peptidase C39 family protein</fullName>
    </submittedName>
</protein>
<proteinExistence type="predicted"/>
<evidence type="ECO:0000313" key="4">
    <source>
        <dbReference type="Proteomes" id="UP000185655"/>
    </source>
</evidence>
<dbReference type="GO" id="GO:0008233">
    <property type="term" value="F:peptidase activity"/>
    <property type="evidence" value="ECO:0007669"/>
    <property type="project" value="InterPro"/>
</dbReference>
<name>A0A1K2HK89_9LACT</name>
<keyword evidence="5" id="KW-1185">Reference proteome</keyword>
<dbReference type="Proteomes" id="UP000185655">
    <property type="component" value="Unassembled WGS sequence"/>
</dbReference>
<dbReference type="InterPro" id="IPR005074">
    <property type="entry name" value="Peptidase_C39"/>
</dbReference>
<dbReference type="EMBL" id="FPKS01000034">
    <property type="protein sequence ID" value="SFZ77182.1"/>
    <property type="molecule type" value="Genomic_DNA"/>
</dbReference>
<gene>
    <name evidence="2" type="ORF">RR45_GL001772</name>
    <name evidence="3" type="ORF">SAMN02746068_02206</name>
</gene>
<evidence type="ECO:0000259" key="1">
    <source>
        <dbReference type="Pfam" id="PF03412"/>
    </source>
</evidence>
<organism evidence="3 4">
    <name type="scientific">Pseudolactococcus chungangensis CAU 28 = DSM 22330</name>
    <dbReference type="NCBI Taxonomy" id="1122154"/>
    <lineage>
        <taxon>Bacteria</taxon>
        <taxon>Bacillati</taxon>
        <taxon>Bacillota</taxon>
        <taxon>Bacilli</taxon>
        <taxon>Lactobacillales</taxon>
        <taxon>Streptococcaceae</taxon>
        <taxon>Pseudolactococcus</taxon>
    </lineage>
</organism>
<dbReference type="GO" id="GO:0006508">
    <property type="term" value="P:proteolysis"/>
    <property type="evidence" value="ECO:0007669"/>
    <property type="project" value="InterPro"/>
</dbReference>
<reference evidence="2 5" key="1">
    <citation type="submission" date="2014-12" db="EMBL/GenBank/DDBJ databases">
        <title>Draft genome sequences of 10 type strains of Lactococcus.</title>
        <authorList>
            <person name="Sun Z."/>
            <person name="Zhong Z."/>
            <person name="Liu W."/>
            <person name="Zhang W."/>
            <person name="Zhang H."/>
        </authorList>
    </citation>
    <scope>NUCLEOTIDE SEQUENCE [LARGE SCALE GENOMIC DNA]</scope>
    <source>
        <strain evidence="2 5">DSM 22330</strain>
    </source>
</reference>
<feature type="domain" description="Peptidase C39" evidence="1">
    <location>
        <begin position="2"/>
        <end position="82"/>
    </location>
</feature>
<dbReference type="Proteomes" id="UP000218979">
    <property type="component" value="Unassembled WGS sequence"/>
</dbReference>
<dbReference type="OrthoDB" id="9762778at2"/>
<dbReference type="Gene3D" id="3.90.70.10">
    <property type="entry name" value="Cysteine proteinases"/>
    <property type="match status" value="1"/>
</dbReference>
<dbReference type="STRING" id="1122154.SAMN02746068_02206"/>
<evidence type="ECO:0000313" key="5">
    <source>
        <dbReference type="Proteomes" id="UP000218979"/>
    </source>
</evidence>
<dbReference type="EMBL" id="JXJT01000050">
    <property type="protein sequence ID" value="PCR98934.1"/>
    <property type="molecule type" value="Genomic_DNA"/>
</dbReference>
<sequence length="86" mass="9690">MRDFSGTDLDGTSAFGLKKTFEKLNFDCLAIQADNSVWKEKELPLPLIAHVLIDDSFMHYVVVYDVKGDFLYIADPAKGKHKQVLA</sequence>
<evidence type="ECO:0000313" key="3">
    <source>
        <dbReference type="EMBL" id="SFZ77182.1"/>
    </source>
</evidence>
<dbReference type="Pfam" id="PF03412">
    <property type="entry name" value="Peptidase_C39"/>
    <property type="match status" value="1"/>
</dbReference>
<dbReference type="AlphaFoldDB" id="A0A1K2HK89"/>
<dbReference type="GO" id="GO:0016020">
    <property type="term" value="C:membrane"/>
    <property type="evidence" value="ECO:0007669"/>
    <property type="project" value="InterPro"/>
</dbReference>
<accession>A0A1K2HK89</accession>